<evidence type="ECO:0000256" key="1">
    <source>
        <dbReference type="ARBA" id="ARBA00022734"/>
    </source>
</evidence>
<protein>
    <recommendedName>
        <fullName evidence="2">Galectin</fullName>
    </recommendedName>
</protein>
<sequence>MSSFSTQPPYPNLTVPFFTSISNGLYPSKSIVISGVVLSDAKRFQINLRCGGDIAFHLNPRFNEKVVVRNTQINNSWGPEERSLPGSMPFSRGQRFSVWILCEGHCFKVAVDGQHICEYRHRMMNLPDINTLEVAGDIQLTHMET</sequence>
<evidence type="ECO:0000256" key="2">
    <source>
        <dbReference type="RuleBase" id="RU102079"/>
    </source>
</evidence>
<dbReference type="Pfam" id="PF00337">
    <property type="entry name" value="Gal-bind_lectin"/>
    <property type="match status" value="1"/>
</dbReference>
<dbReference type="InterPro" id="IPR013320">
    <property type="entry name" value="ConA-like_dom_sf"/>
</dbReference>
<organism evidence="4">
    <name type="scientific">Rattus norvegicus</name>
    <name type="common">Rat</name>
    <dbReference type="NCBI Taxonomy" id="10116"/>
    <lineage>
        <taxon>Eukaryota</taxon>
        <taxon>Metazoa</taxon>
        <taxon>Chordata</taxon>
        <taxon>Craniata</taxon>
        <taxon>Vertebrata</taxon>
        <taxon>Euteleostomi</taxon>
        <taxon>Mammalia</taxon>
        <taxon>Eutheria</taxon>
        <taxon>Euarchontoglires</taxon>
        <taxon>Glires</taxon>
        <taxon>Rodentia</taxon>
        <taxon>Myomorpha</taxon>
        <taxon>Muroidea</taxon>
        <taxon>Muridae</taxon>
        <taxon>Murinae</taxon>
        <taxon>Rattus</taxon>
    </lineage>
</organism>
<dbReference type="SMART" id="SM00276">
    <property type="entry name" value="GLECT"/>
    <property type="match status" value="1"/>
</dbReference>
<dbReference type="RGD" id="3004">
    <property type="gene designation" value="Lgals5"/>
</dbReference>
<reference evidence="4" key="1">
    <citation type="journal article" date="2005" name="Genome Res.">
        <title>Gene and alternative splicing annotation with AIR.</title>
        <authorList>
            <person name="Florea L."/>
            <person name="Di Francesco V."/>
            <person name="Miller J."/>
            <person name="Turner R."/>
            <person name="Yao A."/>
            <person name="Harris M."/>
            <person name="Walenz B."/>
            <person name="Mobarry C."/>
            <person name="Merkulov G.V."/>
            <person name="Charlab R."/>
            <person name="Dew I."/>
            <person name="Deng Z."/>
            <person name="Istrail S."/>
            <person name="Li P."/>
            <person name="Sutton G."/>
        </authorList>
    </citation>
    <scope>NUCLEOTIDE SEQUENCE</scope>
    <source>
        <strain evidence="4">BN</strain>
    </source>
</reference>
<accession>A6HH76</accession>
<dbReference type="Proteomes" id="UP000234681">
    <property type="component" value="Chromosome 10"/>
</dbReference>
<proteinExistence type="predicted"/>
<dbReference type="InterPro" id="IPR044156">
    <property type="entry name" value="Galectin-like"/>
</dbReference>
<name>A6HH76_RAT</name>
<dbReference type="EMBL" id="CH473948">
    <property type="protein sequence ID" value="EDM05381.1"/>
    <property type="molecule type" value="Genomic_DNA"/>
</dbReference>
<dbReference type="FunFam" id="2.60.120.200:FF:000023">
    <property type="entry name" value="Galectin"/>
    <property type="match status" value="1"/>
</dbReference>
<dbReference type="GO" id="GO:0030246">
    <property type="term" value="F:carbohydrate binding"/>
    <property type="evidence" value="ECO:0007669"/>
    <property type="project" value="UniProtKB-UniRule"/>
</dbReference>
<dbReference type="Gene3D" id="2.60.120.200">
    <property type="match status" value="1"/>
</dbReference>
<dbReference type="PANTHER" id="PTHR11346:SF80">
    <property type="entry name" value="GALECTIN-9C"/>
    <property type="match status" value="1"/>
</dbReference>
<gene>
    <name evidence="5" type="primary">Lgals5</name>
    <name evidence="4" type="ORF">rCG_35210</name>
</gene>
<dbReference type="InterPro" id="IPR001079">
    <property type="entry name" value="Galectin_CRD"/>
</dbReference>
<evidence type="ECO:0000313" key="4">
    <source>
        <dbReference type="EMBL" id="EDM05381.1"/>
    </source>
</evidence>
<dbReference type="AlphaFoldDB" id="A6HH76"/>
<reference evidence="4" key="2">
    <citation type="submission" date="2005-07" db="EMBL/GenBank/DDBJ databases">
        <authorList>
            <person name="Mural R.J."/>
            <person name="Li P.W."/>
            <person name="Adams M.D."/>
            <person name="Amanatides P.G."/>
            <person name="Baden-Tillson H."/>
            <person name="Barnstead M."/>
            <person name="Chin S.H."/>
            <person name="Dew I."/>
            <person name="Evans C.A."/>
            <person name="Ferriera S."/>
            <person name="Flanigan M."/>
            <person name="Fosler C."/>
            <person name="Glodek A."/>
            <person name="Gu Z."/>
            <person name="Holt R.A."/>
            <person name="Jennings D."/>
            <person name="Kraft C.L."/>
            <person name="Lu F."/>
            <person name="Nguyen T."/>
            <person name="Nusskern D.R."/>
            <person name="Pfannkoch C.M."/>
            <person name="Sitter C."/>
            <person name="Sutton G.G."/>
            <person name="Venter J.C."/>
            <person name="Wang Z."/>
            <person name="Woodage T."/>
            <person name="Zheng X.H."/>
            <person name="Zhong F."/>
        </authorList>
    </citation>
    <scope>NUCLEOTIDE SEQUENCE</scope>
    <source>
        <strain evidence="4">BN</strain>
    </source>
</reference>
<dbReference type="CDD" id="cd00070">
    <property type="entry name" value="GLECT"/>
    <property type="match status" value="1"/>
</dbReference>
<evidence type="ECO:0000313" key="5">
    <source>
        <dbReference type="RGD" id="3004"/>
    </source>
</evidence>
<dbReference type="SMART" id="SM00908">
    <property type="entry name" value="Gal-bind_lectin"/>
    <property type="match status" value="1"/>
</dbReference>
<keyword evidence="1 2" id="KW-0430">Lectin</keyword>
<dbReference type="SUPFAM" id="SSF49899">
    <property type="entry name" value="Concanavalin A-like lectins/glucanases"/>
    <property type="match status" value="1"/>
</dbReference>
<dbReference type="PROSITE" id="PS51304">
    <property type="entry name" value="GALECTIN"/>
    <property type="match status" value="1"/>
</dbReference>
<feature type="domain" description="Galectin" evidence="3">
    <location>
        <begin position="17"/>
        <end position="145"/>
    </location>
</feature>
<dbReference type="PANTHER" id="PTHR11346">
    <property type="entry name" value="GALECTIN"/>
    <property type="match status" value="1"/>
</dbReference>
<evidence type="ECO:0000259" key="3">
    <source>
        <dbReference type="PROSITE" id="PS51304"/>
    </source>
</evidence>
<dbReference type="SMR" id="A6HH76"/>